<name>A0A833VXH8_9POAL</name>
<dbReference type="PANTHER" id="PTHR33110">
    <property type="entry name" value="F-BOX/KELCH-REPEAT PROTEIN-RELATED"/>
    <property type="match status" value="1"/>
</dbReference>
<dbReference type="OrthoDB" id="600964at2759"/>
<sequence>MGPDWCLLPPELLQVIAEKITSLADYIRFRAVCRPWLTACYPRPSHLPLQLPWLMLPYQSDGNDDSTRLFYDLSASKIHKLDITGDLGSFQVNEHWQKSLWLTPSLL</sequence>
<dbReference type="Proteomes" id="UP000623129">
    <property type="component" value="Unassembled WGS sequence"/>
</dbReference>
<organism evidence="1 2">
    <name type="scientific">Carex littledalei</name>
    <dbReference type="NCBI Taxonomy" id="544730"/>
    <lineage>
        <taxon>Eukaryota</taxon>
        <taxon>Viridiplantae</taxon>
        <taxon>Streptophyta</taxon>
        <taxon>Embryophyta</taxon>
        <taxon>Tracheophyta</taxon>
        <taxon>Spermatophyta</taxon>
        <taxon>Magnoliopsida</taxon>
        <taxon>Liliopsida</taxon>
        <taxon>Poales</taxon>
        <taxon>Cyperaceae</taxon>
        <taxon>Cyperoideae</taxon>
        <taxon>Cariceae</taxon>
        <taxon>Carex</taxon>
        <taxon>Carex subgen. Euthyceras</taxon>
    </lineage>
</organism>
<dbReference type="EMBL" id="SWLB01000007">
    <property type="protein sequence ID" value="KAF3336629.1"/>
    <property type="molecule type" value="Genomic_DNA"/>
</dbReference>
<evidence type="ECO:0008006" key="3">
    <source>
        <dbReference type="Google" id="ProtNLM"/>
    </source>
</evidence>
<accession>A0A833VXH8</accession>
<dbReference type="InterPro" id="IPR036047">
    <property type="entry name" value="F-box-like_dom_sf"/>
</dbReference>
<proteinExistence type="predicted"/>
<gene>
    <name evidence="1" type="ORF">FCM35_KLT19215</name>
</gene>
<dbReference type="AlphaFoldDB" id="A0A833VXH8"/>
<dbReference type="SUPFAM" id="SSF81383">
    <property type="entry name" value="F-box domain"/>
    <property type="match status" value="1"/>
</dbReference>
<comment type="caution">
    <text evidence="1">The sequence shown here is derived from an EMBL/GenBank/DDBJ whole genome shotgun (WGS) entry which is preliminary data.</text>
</comment>
<evidence type="ECO:0000313" key="1">
    <source>
        <dbReference type="EMBL" id="KAF3336629.1"/>
    </source>
</evidence>
<evidence type="ECO:0000313" key="2">
    <source>
        <dbReference type="Proteomes" id="UP000623129"/>
    </source>
</evidence>
<protein>
    <recommendedName>
        <fullName evidence="3">F-box domain-containing protein</fullName>
    </recommendedName>
</protein>
<reference evidence="1" key="1">
    <citation type="submission" date="2020-01" db="EMBL/GenBank/DDBJ databases">
        <title>Genome sequence of Kobresia littledalei, the first chromosome-level genome in the family Cyperaceae.</title>
        <authorList>
            <person name="Qu G."/>
        </authorList>
    </citation>
    <scope>NUCLEOTIDE SEQUENCE</scope>
    <source>
        <strain evidence="1">C.B.Clarke</strain>
        <tissue evidence="1">Leaf</tissue>
    </source>
</reference>
<keyword evidence="2" id="KW-1185">Reference proteome</keyword>
<dbReference type="PANTHER" id="PTHR33110:SF134">
    <property type="entry name" value="OS09G0565350 PROTEIN"/>
    <property type="match status" value="1"/>
</dbReference>